<evidence type="ECO:0000313" key="5">
    <source>
        <dbReference type="Proteomes" id="UP000193648"/>
    </source>
</evidence>
<dbReference type="Proteomes" id="UP000193648">
    <property type="component" value="Unassembled WGS sequence"/>
</dbReference>
<dbReference type="PANTHER" id="PTHR22847">
    <property type="entry name" value="WD40 REPEAT PROTEIN"/>
    <property type="match status" value="1"/>
</dbReference>
<dbReference type="RefSeq" id="XP_021885672.1">
    <property type="nucleotide sequence ID" value="XM_022028453.1"/>
</dbReference>
<gene>
    <name evidence="4" type="ORF">BCR41DRAFT_392428</name>
</gene>
<keyword evidence="2" id="KW-0677">Repeat</keyword>
<sequence length="254" mass="28855">MSGSQVGEGNYHIVVEFSPCDVQIAAGHRDGAVWLETPQVYMVFSSASKRIISVSCGVLDGWNTETESAIAKWYLDLLKRQRYFRRHILKGHTSNIRSMAYSPDGQYIASGSEDMTVRLWDSQSDSIDGSFTDFEDQHQPEAKMFAYNFLDGDGRADSIVEEHWVHNNIDISKALLEFRSRVVENNFGLSQPMKSSFEETPPKSMILKQVLTRLTTTRELWSGDEENEASFLKNMLAPCLDAYFGTMPNVNTRW</sequence>
<dbReference type="PROSITE" id="PS50082">
    <property type="entry name" value="WD_REPEATS_2"/>
    <property type="match status" value="1"/>
</dbReference>
<name>A0A1Y2H082_9FUNG</name>
<dbReference type="SUPFAM" id="SSF50998">
    <property type="entry name" value="Quinoprotein alcohol dehydrogenase-like"/>
    <property type="match status" value="1"/>
</dbReference>
<proteinExistence type="predicted"/>
<organism evidence="4 5">
    <name type="scientific">Lobosporangium transversale</name>
    <dbReference type="NCBI Taxonomy" id="64571"/>
    <lineage>
        <taxon>Eukaryota</taxon>
        <taxon>Fungi</taxon>
        <taxon>Fungi incertae sedis</taxon>
        <taxon>Mucoromycota</taxon>
        <taxon>Mortierellomycotina</taxon>
        <taxon>Mortierellomycetes</taxon>
        <taxon>Mortierellales</taxon>
        <taxon>Mortierellaceae</taxon>
        <taxon>Lobosporangium</taxon>
    </lineage>
</organism>
<feature type="repeat" description="WD" evidence="3">
    <location>
        <begin position="89"/>
        <end position="130"/>
    </location>
</feature>
<reference evidence="4 5" key="1">
    <citation type="submission" date="2016-07" db="EMBL/GenBank/DDBJ databases">
        <title>Pervasive Adenine N6-methylation of Active Genes in Fungi.</title>
        <authorList>
            <consortium name="DOE Joint Genome Institute"/>
            <person name="Mondo S.J."/>
            <person name="Dannebaum R.O."/>
            <person name="Kuo R.C."/>
            <person name="Labutti K."/>
            <person name="Haridas S."/>
            <person name="Kuo A."/>
            <person name="Salamov A."/>
            <person name="Ahrendt S.R."/>
            <person name="Lipzen A."/>
            <person name="Sullivan W."/>
            <person name="Andreopoulos W.B."/>
            <person name="Clum A."/>
            <person name="Lindquist E."/>
            <person name="Daum C."/>
            <person name="Ramamoorthy G.K."/>
            <person name="Gryganskyi A."/>
            <person name="Culley D."/>
            <person name="Magnuson J.K."/>
            <person name="James T.Y."/>
            <person name="O'Malley M.A."/>
            <person name="Stajich J.E."/>
            <person name="Spatafora J.W."/>
            <person name="Visel A."/>
            <person name="Grigoriev I.V."/>
        </authorList>
    </citation>
    <scope>NUCLEOTIDE SEQUENCE [LARGE SCALE GENOMIC DNA]</scope>
    <source>
        <strain evidence="4 5">NRRL 3116</strain>
    </source>
</reference>
<accession>A0A1Y2H082</accession>
<dbReference type="Pfam" id="PF00400">
    <property type="entry name" value="WD40"/>
    <property type="match status" value="1"/>
</dbReference>
<dbReference type="OrthoDB" id="2438020at2759"/>
<keyword evidence="1 3" id="KW-0853">WD repeat</keyword>
<dbReference type="InterPro" id="IPR001680">
    <property type="entry name" value="WD40_rpt"/>
</dbReference>
<evidence type="ECO:0000256" key="2">
    <source>
        <dbReference type="ARBA" id="ARBA00022737"/>
    </source>
</evidence>
<dbReference type="AlphaFoldDB" id="A0A1Y2H082"/>
<dbReference type="GO" id="GO:1990234">
    <property type="term" value="C:transferase complex"/>
    <property type="evidence" value="ECO:0007669"/>
    <property type="project" value="UniProtKB-ARBA"/>
</dbReference>
<evidence type="ECO:0000313" key="4">
    <source>
        <dbReference type="EMBL" id="ORZ27969.1"/>
    </source>
</evidence>
<dbReference type="PANTHER" id="PTHR22847:SF637">
    <property type="entry name" value="WD REPEAT DOMAIN 5B"/>
    <property type="match status" value="1"/>
</dbReference>
<dbReference type="EMBL" id="MCFF01000003">
    <property type="protein sequence ID" value="ORZ27969.1"/>
    <property type="molecule type" value="Genomic_DNA"/>
</dbReference>
<dbReference type="InParanoid" id="A0A1Y2H082"/>
<evidence type="ECO:0000256" key="3">
    <source>
        <dbReference type="PROSITE-ProRule" id="PRU00221"/>
    </source>
</evidence>
<dbReference type="GeneID" id="33570296"/>
<evidence type="ECO:0000256" key="1">
    <source>
        <dbReference type="ARBA" id="ARBA00022574"/>
    </source>
</evidence>
<dbReference type="InterPro" id="IPR011047">
    <property type="entry name" value="Quinoprotein_ADH-like_sf"/>
</dbReference>
<dbReference type="STRING" id="64571.A0A1Y2H082"/>
<keyword evidence="5" id="KW-1185">Reference proteome</keyword>
<comment type="caution">
    <text evidence="4">The sequence shown here is derived from an EMBL/GenBank/DDBJ whole genome shotgun (WGS) entry which is preliminary data.</text>
</comment>
<protein>
    <submittedName>
        <fullName evidence="4">Uncharacterized protein</fullName>
    </submittedName>
</protein>
<dbReference type="SMART" id="SM00320">
    <property type="entry name" value="WD40"/>
    <property type="match status" value="1"/>
</dbReference>
<dbReference type="InterPro" id="IPR015943">
    <property type="entry name" value="WD40/YVTN_repeat-like_dom_sf"/>
</dbReference>
<dbReference type="Gene3D" id="2.130.10.10">
    <property type="entry name" value="YVTN repeat-like/Quinoprotein amine dehydrogenase"/>
    <property type="match status" value="1"/>
</dbReference>
<dbReference type="PROSITE" id="PS50294">
    <property type="entry name" value="WD_REPEATS_REGION"/>
    <property type="match status" value="1"/>
</dbReference>